<dbReference type="PANTHER" id="PTHR43124">
    <property type="entry name" value="PURINE EFFLUX PUMP PBUE"/>
    <property type="match status" value="1"/>
</dbReference>
<evidence type="ECO:0000259" key="8">
    <source>
        <dbReference type="PROSITE" id="PS50850"/>
    </source>
</evidence>
<keyword evidence="2" id="KW-0813">Transport</keyword>
<evidence type="ECO:0000256" key="5">
    <source>
        <dbReference type="ARBA" id="ARBA00022989"/>
    </source>
</evidence>
<proteinExistence type="predicted"/>
<protein>
    <submittedName>
        <fullName evidence="9">MFS sugar transporter</fullName>
    </submittedName>
</protein>
<keyword evidence="9" id="KW-0762">Sugar transport</keyword>
<accession>A0A2N5LZW4</accession>
<keyword evidence="6 7" id="KW-0472">Membrane</keyword>
<name>A0A2N5LZW4_9BACI</name>
<feature type="transmembrane region" description="Helical" evidence="7">
    <location>
        <begin position="364"/>
        <end position="384"/>
    </location>
</feature>
<dbReference type="PANTHER" id="PTHR43124:SF8">
    <property type="entry name" value="INNER MEMBRANE TRANSPORT PROTEIN YDHP"/>
    <property type="match status" value="1"/>
</dbReference>
<dbReference type="GO" id="GO:0005886">
    <property type="term" value="C:plasma membrane"/>
    <property type="evidence" value="ECO:0007669"/>
    <property type="project" value="UniProtKB-SubCell"/>
</dbReference>
<feature type="transmembrane region" description="Helical" evidence="7">
    <location>
        <begin position="274"/>
        <end position="293"/>
    </location>
</feature>
<evidence type="ECO:0000256" key="7">
    <source>
        <dbReference type="SAM" id="Phobius"/>
    </source>
</evidence>
<dbReference type="InterPro" id="IPR020846">
    <property type="entry name" value="MFS_dom"/>
</dbReference>
<evidence type="ECO:0000256" key="1">
    <source>
        <dbReference type="ARBA" id="ARBA00004651"/>
    </source>
</evidence>
<feature type="transmembrane region" description="Helical" evidence="7">
    <location>
        <begin position="335"/>
        <end position="358"/>
    </location>
</feature>
<dbReference type="InterPro" id="IPR050189">
    <property type="entry name" value="MFS_Efflux_Transporters"/>
</dbReference>
<feature type="transmembrane region" description="Helical" evidence="7">
    <location>
        <begin position="77"/>
        <end position="94"/>
    </location>
</feature>
<dbReference type="GO" id="GO:0022857">
    <property type="term" value="F:transmembrane transporter activity"/>
    <property type="evidence" value="ECO:0007669"/>
    <property type="project" value="InterPro"/>
</dbReference>
<dbReference type="Proteomes" id="UP000234748">
    <property type="component" value="Unassembled WGS sequence"/>
</dbReference>
<dbReference type="EMBL" id="PGUY01000089">
    <property type="protein sequence ID" value="PLT27605.1"/>
    <property type="molecule type" value="Genomic_DNA"/>
</dbReference>
<organism evidence="9 10">
    <name type="scientific">Peribacillus deserti</name>
    <dbReference type="NCBI Taxonomy" id="673318"/>
    <lineage>
        <taxon>Bacteria</taxon>
        <taxon>Bacillati</taxon>
        <taxon>Bacillota</taxon>
        <taxon>Bacilli</taxon>
        <taxon>Bacillales</taxon>
        <taxon>Bacillaceae</taxon>
        <taxon>Peribacillus</taxon>
    </lineage>
</organism>
<reference evidence="9 10" key="1">
    <citation type="submission" date="2017-11" db="EMBL/GenBank/DDBJ databases">
        <title>Comparitive Functional Genomics of Dry Heat Resistant strains isolated from the Viking Spacecraft.</title>
        <authorList>
            <person name="Seuylemezian A."/>
            <person name="Cooper K."/>
            <person name="Vaishampayan P."/>
        </authorList>
    </citation>
    <scope>NUCLEOTIDE SEQUENCE [LARGE SCALE GENOMIC DNA]</scope>
    <source>
        <strain evidence="9 10">V1-29</strain>
    </source>
</reference>
<keyword evidence="10" id="KW-1185">Reference proteome</keyword>
<keyword evidence="4 7" id="KW-0812">Transmembrane</keyword>
<feature type="domain" description="Major facilitator superfamily (MFS) profile" evidence="8">
    <location>
        <begin position="11"/>
        <end position="390"/>
    </location>
</feature>
<dbReference type="SUPFAM" id="SSF103473">
    <property type="entry name" value="MFS general substrate transporter"/>
    <property type="match status" value="1"/>
</dbReference>
<dbReference type="AlphaFoldDB" id="A0A2N5LZW4"/>
<evidence type="ECO:0000256" key="6">
    <source>
        <dbReference type="ARBA" id="ARBA00023136"/>
    </source>
</evidence>
<dbReference type="InterPro" id="IPR011701">
    <property type="entry name" value="MFS"/>
</dbReference>
<feature type="transmembrane region" description="Helical" evidence="7">
    <location>
        <begin position="100"/>
        <end position="124"/>
    </location>
</feature>
<gene>
    <name evidence="9" type="ORF">CUU66_22945</name>
</gene>
<evidence type="ECO:0000313" key="9">
    <source>
        <dbReference type="EMBL" id="PLT27605.1"/>
    </source>
</evidence>
<comment type="caution">
    <text evidence="9">The sequence shown here is derived from an EMBL/GenBank/DDBJ whole genome shotgun (WGS) entry which is preliminary data.</text>
</comment>
<comment type="subcellular location">
    <subcellularLocation>
        <location evidence="1">Cell membrane</location>
        <topology evidence="1">Multi-pass membrane protein</topology>
    </subcellularLocation>
</comment>
<evidence type="ECO:0000313" key="10">
    <source>
        <dbReference type="Proteomes" id="UP000234748"/>
    </source>
</evidence>
<feature type="transmembrane region" description="Helical" evidence="7">
    <location>
        <begin position="136"/>
        <end position="157"/>
    </location>
</feature>
<dbReference type="OrthoDB" id="9788453at2"/>
<feature type="transmembrane region" description="Helical" evidence="7">
    <location>
        <begin position="45"/>
        <end position="65"/>
    </location>
</feature>
<keyword evidence="3" id="KW-1003">Cell membrane</keyword>
<feature type="transmembrane region" description="Helical" evidence="7">
    <location>
        <begin position="163"/>
        <end position="189"/>
    </location>
</feature>
<dbReference type="Pfam" id="PF07690">
    <property type="entry name" value="MFS_1"/>
    <property type="match status" value="1"/>
</dbReference>
<evidence type="ECO:0000256" key="4">
    <source>
        <dbReference type="ARBA" id="ARBA00022692"/>
    </source>
</evidence>
<sequence length="398" mass="41649">MELNKRRSTLALLALAVSAFAIGTTEFISVGLLPLIADDLHIPVTTAGLTVSLYALGVTFGAPVLTSLTSSVSRKTLLLAVMIVFIAGNSIAAFSNSIEILLLGRVVAALSHGVFMSIGSTIAANLVKEDRRASAISFMFTGLTVATVTGVPFGTFLGQQFGWRMAIISIVIIGVIAFIANALLIPASLPKGTRTTLGDQVKLITNGRILLVLIITALGYGGTFVVFTYLSPLLEEITGFRKESVAGILLVYGVAIAIGNMIGGKAANRKPINALFYMFVVQAIVLLVLTFTAPFKTAGLITIIVMGLFAFMNVPGLQVYVVMLAERFVPSAVDVASALNIAAFNAGIAIGSYLGGIVTDSIGLIHTSWIGAVMVAAAVLLTGWSRHLERKDSSAGRA</sequence>
<dbReference type="PROSITE" id="PS50850">
    <property type="entry name" value="MFS"/>
    <property type="match status" value="1"/>
</dbReference>
<feature type="transmembrane region" description="Helical" evidence="7">
    <location>
        <begin position="299"/>
        <end position="323"/>
    </location>
</feature>
<dbReference type="CDD" id="cd17324">
    <property type="entry name" value="MFS_NepI_like"/>
    <property type="match status" value="1"/>
</dbReference>
<feature type="transmembrane region" description="Helical" evidence="7">
    <location>
        <begin position="209"/>
        <end position="232"/>
    </location>
</feature>
<feature type="transmembrane region" description="Helical" evidence="7">
    <location>
        <begin position="244"/>
        <end position="262"/>
    </location>
</feature>
<dbReference type="RefSeq" id="WP_101645720.1">
    <property type="nucleotide sequence ID" value="NZ_PGUY01000089.1"/>
</dbReference>
<dbReference type="InterPro" id="IPR036259">
    <property type="entry name" value="MFS_trans_sf"/>
</dbReference>
<evidence type="ECO:0000256" key="3">
    <source>
        <dbReference type="ARBA" id="ARBA00022475"/>
    </source>
</evidence>
<dbReference type="Gene3D" id="1.20.1250.20">
    <property type="entry name" value="MFS general substrate transporter like domains"/>
    <property type="match status" value="1"/>
</dbReference>
<evidence type="ECO:0000256" key="2">
    <source>
        <dbReference type="ARBA" id="ARBA00022448"/>
    </source>
</evidence>
<keyword evidence="5 7" id="KW-1133">Transmembrane helix</keyword>